<organism evidence="9 10">
    <name type="scientific">Pacificitalea manganoxidans</name>
    <dbReference type="NCBI Taxonomy" id="1411902"/>
    <lineage>
        <taxon>Bacteria</taxon>
        <taxon>Pseudomonadati</taxon>
        <taxon>Pseudomonadota</taxon>
        <taxon>Alphaproteobacteria</taxon>
        <taxon>Rhodobacterales</taxon>
        <taxon>Paracoccaceae</taxon>
        <taxon>Pacificitalea</taxon>
    </lineage>
</organism>
<dbReference type="InterPro" id="IPR015424">
    <property type="entry name" value="PyrdxlP-dep_Trfase"/>
</dbReference>
<evidence type="ECO:0000256" key="5">
    <source>
        <dbReference type="ARBA" id="ARBA00022898"/>
    </source>
</evidence>
<dbReference type="PANTHER" id="PTHR46383:SF1">
    <property type="entry name" value="ASPARTATE AMINOTRANSFERASE"/>
    <property type="match status" value="1"/>
</dbReference>
<dbReference type="GO" id="GO:0004069">
    <property type="term" value="F:L-aspartate:2-oxoglutarate aminotransferase activity"/>
    <property type="evidence" value="ECO:0007669"/>
    <property type="project" value="UniProtKB-EC"/>
</dbReference>
<dbReference type="InterPro" id="IPR050596">
    <property type="entry name" value="AspAT/PAT-like"/>
</dbReference>
<protein>
    <recommendedName>
        <fullName evidence="7">Aminotransferase</fullName>
        <ecNumber evidence="7">2.6.1.-</ecNumber>
    </recommendedName>
</protein>
<evidence type="ECO:0000256" key="1">
    <source>
        <dbReference type="ARBA" id="ARBA00001933"/>
    </source>
</evidence>
<evidence type="ECO:0000313" key="9">
    <source>
        <dbReference type="EMBL" id="ATI43622.1"/>
    </source>
</evidence>
<proteinExistence type="inferred from homology"/>
<keyword evidence="5" id="KW-0663">Pyridoxal phosphate</keyword>
<dbReference type="InterPro" id="IPR004838">
    <property type="entry name" value="NHTrfase_class1_PyrdxlP-BS"/>
</dbReference>
<dbReference type="PROSITE" id="PS00105">
    <property type="entry name" value="AA_TRANSFER_CLASS_1"/>
    <property type="match status" value="1"/>
</dbReference>
<dbReference type="AlphaFoldDB" id="A0A291M3X0"/>
<accession>A0A291M3X0</accession>
<dbReference type="InterPro" id="IPR004839">
    <property type="entry name" value="Aminotransferase_I/II_large"/>
</dbReference>
<dbReference type="CDD" id="cd00609">
    <property type="entry name" value="AAT_like"/>
    <property type="match status" value="1"/>
</dbReference>
<dbReference type="InterPro" id="IPR015422">
    <property type="entry name" value="PyrdxlP-dep_Trfase_small"/>
</dbReference>
<dbReference type="Gene3D" id="3.90.1150.10">
    <property type="entry name" value="Aspartate Aminotransferase, domain 1"/>
    <property type="match status" value="1"/>
</dbReference>
<name>A0A291M3X0_9RHOB</name>
<evidence type="ECO:0000256" key="4">
    <source>
        <dbReference type="ARBA" id="ARBA00022679"/>
    </source>
</evidence>
<keyword evidence="10" id="KW-1185">Reference proteome</keyword>
<dbReference type="GO" id="GO:0006520">
    <property type="term" value="P:amino acid metabolic process"/>
    <property type="evidence" value="ECO:0007669"/>
    <property type="project" value="InterPro"/>
</dbReference>
<feature type="domain" description="Aminotransferase class I/classII large" evidence="8">
    <location>
        <begin position="46"/>
        <end position="402"/>
    </location>
</feature>
<geneLocation type="plasmid" evidence="10">
    <name>pdy25-a</name>
</geneLocation>
<dbReference type="Proteomes" id="UP000219050">
    <property type="component" value="Plasmid pDY25-A"/>
</dbReference>
<dbReference type="Gene3D" id="3.40.640.10">
    <property type="entry name" value="Type I PLP-dependent aspartate aminotransferase-like (Major domain)"/>
    <property type="match status" value="1"/>
</dbReference>
<dbReference type="PANTHER" id="PTHR46383">
    <property type="entry name" value="ASPARTATE AMINOTRANSFERASE"/>
    <property type="match status" value="1"/>
</dbReference>
<gene>
    <name evidence="9" type="ORF">CBW24_15855</name>
</gene>
<comment type="cofactor">
    <cofactor evidence="1 7">
        <name>pyridoxal 5'-phosphate</name>
        <dbReference type="ChEBI" id="CHEBI:597326"/>
    </cofactor>
</comment>
<dbReference type="SUPFAM" id="SSF53383">
    <property type="entry name" value="PLP-dependent transferases"/>
    <property type="match status" value="1"/>
</dbReference>
<dbReference type="EC" id="2.6.1.-" evidence="7"/>
<evidence type="ECO:0000256" key="6">
    <source>
        <dbReference type="ARBA" id="ARBA00049185"/>
    </source>
</evidence>
<evidence type="ECO:0000259" key="8">
    <source>
        <dbReference type="Pfam" id="PF00155"/>
    </source>
</evidence>
<evidence type="ECO:0000256" key="3">
    <source>
        <dbReference type="ARBA" id="ARBA00022576"/>
    </source>
</evidence>
<keyword evidence="3 7" id="KW-0032">Aminotransferase</keyword>
<evidence type="ECO:0000256" key="7">
    <source>
        <dbReference type="RuleBase" id="RU000481"/>
    </source>
</evidence>
<keyword evidence="4 7" id="KW-0808">Transferase</keyword>
<evidence type="ECO:0000313" key="10">
    <source>
        <dbReference type="Proteomes" id="UP000219050"/>
    </source>
</evidence>
<reference evidence="9 10" key="1">
    <citation type="submission" date="2017-05" db="EMBL/GenBank/DDBJ databases">
        <title>Comparative genomic and metabolic analysis of manganese-oxidizing mechanisms in Celeribater manganoxidans DY25T: its adaption to the environment of polymetallic nodule.</title>
        <authorList>
            <person name="Wang X."/>
        </authorList>
    </citation>
    <scope>NUCLEOTIDE SEQUENCE [LARGE SCALE GENOMIC DNA]</scope>
    <source>
        <strain evidence="9 10">DY25</strain>
        <plasmid evidence="10">pdy25-a</plasmid>
    </source>
</reference>
<sequence length="411" mass="45269">MAVRPPDPGYGTTPMTRISDRLTRLHPAATRVVSEKAADLRRQGRDVISLSTGEPDFVSPPAVMDAARAALEAGHTFYTPAAGLRELREEVAHYYGTRFGLDYSFDEVMIGSGGKPLLFEACAALLNPGDEAIIIAPAFVSYLEQVRFLDATPVVIETDPQTLDFALDDIRAAITDRTRIIMLNAPNNPSGRIYGDDLVIGLCELAMEHDLTIINDEIYERIVFDGAEYRNPLNLCPEARAHVLHINGASKSLAMTGWRIGFAIGPKELIRRMTMLQGHNTSGPNSIAQWATLGGLQHGQDDIDAMAAEYQKRKDLITERLGRMPYLRYIPPEGAFYIFADIRETYGKTVAGIRIEDDVSFCEALLEQAEIAAIPGSAFLQPGFFRMSFATSEEVIATAMDRMDAFFEALA</sequence>
<comment type="catalytic activity">
    <reaction evidence="6">
        <text>L-aspartate + 2-oxoglutarate = oxaloacetate + L-glutamate</text>
        <dbReference type="Rhea" id="RHEA:21824"/>
        <dbReference type="ChEBI" id="CHEBI:16452"/>
        <dbReference type="ChEBI" id="CHEBI:16810"/>
        <dbReference type="ChEBI" id="CHEBI:29985"/>
        <dbReference type="ChEBI" id="CHEBI:29991"/>
        <dbReference type="EC" id="2.6.1.1"/>
    </reaction>
</comment>
<comment type="similarity">
    <text evidence="2 7">Belongs to the class-I pyridoxal-phosphate-dependent aminotransferase family.</text>
</comment>
<dbReference type="InterPro" id="IPR015421">
    <property type="entry name" value="PyrdxlP-dep_Trfase_major"/>
</dbReference>
<keyword evidence="9" id="KW-0614">Plasmid</keyword>
<dbReference type="Pfam" id="PF00155">
    <property type="entry name" value="Aminotran_1_2"/>
    <property type="match status" value="1"/>
</dbReference>
<dbReference type="KEGG" id="cmag:CBW24_15855"/>
<dbReference type="GO" id="GO:0030170">
    <property type="term" value="F:pyridoxal phosphate binding"/>
    <property type="evidence" value="ECO:0007669"/>
    <property type="project" value="InterPro"/>
</dbReference>
<dbReference type="EMBL" id="CP021405">
    <property type="protein sequence ID" value="ATI43622.1"/>
    <property type="molecule type" value="Genomic_DNA"/>
</dbReference>
<evidence type="ECO:0000256" key="2">
    <source>
        <dbReference type="ARBA" id="ARBA00007441"/>
    </source>
</evidence>